<protein>
    <recommendedName>
        <fullName evidence="5">Saposin B-type domain-containing protein</fullName>
    </recommendedName>
</protein>
<evidence type="ECO:0000256" key="1">
    <source>
        <dbReference type="SAM" id="MobiDB-lite"/>
    </source>
</evidence>
<dbReference type="AlphaFoldDB" id="A0AB34JPB0"/>
<organism evidence="3 4">
    <name type="scientific">Prymnesium parvum</name>
    <name type="common">Toxic golden alga</name>
    <dbReference type="NCBI Taxonomy" id="97485"/>
    <lineage>
        <taxon>Eukaryota</taxon>
        <taxon>Haptista</taxon>
        <taxon>Haptophyta</taxon>
        <taxon>Prymnesiophyceae</taxon>
        <taxon>Prymnesiales</taxon>
        <taxon>Prymnesiaceae</taxon>
        <taxon>Prymnesium</taxon>
    </lineage>
</organism>
<evidence type="ECO:0000313" key="3">
    <source>
        <dbReference type="EMBL" id="KAL1522883.1"/>
    </source>
</evidence>
<dbReference type="EMBL" id="JBGBPQ010000006">
    <property type="protein sequence ID" value="KAL1522883.1"/>
    <property type="molecule type" value="Genomic_DNA"/>
</dbReference>
<name>A0AB34JPB0_PRYPA</name>
<feature type="region of interest" description="Disordered" evidence="1">
    <location>
        <begin position="194"/>
        <end position="213"/>
    </location>
</feature>
<comment type="caution">
    <text evidence="3">The sequence shown here is derived from an EMBL/GenBank/DDBJ whole genome shotgun (WGS) entry which is preliminary data.</text>
</comment>
<feature type="compositionally biased region" description="Acidic residues" evidence="1">
    <location>
        <begin position="202"/>
        <end position="213"/>
    </location>
</feature>
<evidence type="ECO:0000256" key="2">
    <source>
        <dbReference type="SAM" id="SignalP"/>
    </source>
</evidence>
<dbReference type="Proteomes" id="UP001515480">
    <property type="component" value="Unassembled WGS sequence"/>
</dbReference>
<accession>A0AB34JPB0</accession>
<keyword evidence="2" id="KW-0732">Signal</keyword>
<keyword evidence="4" id="KW-1185">Reference proteome</keyword>
<evidence type="ECO:0000313" key="4">
    <source>
        <dbReference type="Proteomes" id="UP001515480"/>
    </source>
</evidence>
<proteinExistence type="predicted"/>
<feature type="signal peptide" evidence="2">
    <location>
        <begin position="1"/>
        <end position="18"/>
    </location>
</feature>
<evidence type="ECO:0008006" key="5">
    <source>
        <dbReference type="Google" id="ProtNLM"/>
    </source>
</evidence>
<feature type="chain" id="PRO_5044209740" description="Saposin B-type domain-containing protein" evidence="2">
    <location>
        <begin position="19"/>
        <end position="213"/>
    </location>
</feature>
<gene>
    <name evidence="3" type="ORF">AB1Y20_017848</name>
</gene>
<sequence>MKLRWLAAGACLAAVAAAQGDASSYNSSTWEKLAAFSTSTVGDASSELSLRCSGCFLLASMLLQKFMKPKIYREFKEWEPEERRTRLAGYLQKACPEIRKMRIVQTGNKSEMIWEEYGAVYERGGSPGTVAMMPASSQELADICEEYVRVDLPDLVDRMSSFITKGGKRKQRIIDFKFREEICIEQFKFCPAKKKSTTLPSEEGDWDEDKDEL</sequence>
<reference evidence="3 4" key="1">
    <citation type="journal article" date="2024" name="Science">
        <title>Giant polyketide synthase enzymes in the biosynthesis of giant marine polyether toxins.</title>
        <authorList>
            <person name="Fallon T.R."/>
            <person name="Shende V.V."/>
            <person name="Wierzbicki I.H."/>
            <person name="Pendleton A.L."/>
            <person name="Watervoot N.F."/>
            <person name="Auber R.P."/>
            <person name="Gonzalez D.J."/>
            <person name="Wisecaver J.H."/>
            <person name="Moore B.S."/>
        </authorList>
    </citation>
    <scope>NUCLEOTIDE SEQUENCE [LARGE SCALE GENOMIC DNA]</scope>
    <source>
        <strain evidence="3 4">12B1</strain>
    </source>
</reference>